<keyword evidence="1" id="KW-0472">Membrane</keyword>
<evidence type="ECO:0000313" key="2">
    <source>
        <dbReference type="EMBL" id="KAF7125238.1"/>
    </source>
</evidence>
<keyword evidence="4" id="KW-1185">Reference proteome</keyword>
<dbReference type="EMBL" id="JACBAD010001991">
    <property type="protein sequence ID" value="KAF7125238.1"/>
    <property type="molecule type" value="Genomic_DNA"/>
</dbReference>
<dbReference type="OrthoDB" id="3625606at2759"/>
<evidence type="ECO:0000313" key="3">
    <source>
        <dbReference type="EMBL" id="KAF7164637.1"/>
    </source>
</evidence>
<evidence type="ECO:0000256" key="1">
    <source>
        <dbReference type="SAM" id="Phobius"/>
    </source>
</evidence>
<evidence type="ECO:0000313" key="5">
    <source>
        <dbReference type="Proteomes" id="UP000662466"/>
    </source>
</evidence>
<accession>A0A8H6URY7</accession>
<protein>
    <submittedName>
        <fullName evidence="3">Uncharacterized protein</fullName>
    </submittedName>
</protein>
<proteinExistence type="predicted"/>
<reference evidence="3" key="1">
    <citation type="submission" date="2020-06" db="EMBL/GenBank/DDBJ databases">
        <title>Draft genome sequences of strains closely related to Aspergillus parafelis and Aspergillus hiratsukae.</title>
        <authorList>
            <person name="Dos Santos R.A.C."/>
            <person name="Rivero-Menendez O."/>
            <person name="Steenwyk J.L."/>
            <person name="Mead M.E."/>
            <person name="Goldman G.H."/>
            <person name="Alastruey-Izquierdo A."/>
            <person name="Rokas A."/>
        </authorList>
    </citation>
    <scope>NUCLEOTIDE SEQUENCE</scope>
    <source>
        <strain evidence="2">CNM-CM5793</strain>
        <strain evidence="3">CNM-CM6106</strain>
    </source>
</reference>
<comment type="caution">
    <text evidence="3">The sequence shown here is derived from an EMBL/GenBank/DDBJ whole genome shotgun (WGS) entry which is preliminary data.</text>
</comment>
<keyword evidence="1" id="KW-1133">Transmembrane helix</keyword>
<sequence>MSSDEAKTGAIVGVSVGASIIVLLVIIAVIRAYKQRNSAGAKASRTDVKKWYRAVLEKIVAARVEKESSTEFGEPVFLSHYIDRGQFRHWVLHAHGYKYELRQTRTQTQGEAEDSHSRRYAAAIAPSGFDLEAYKQSIVTRYSPVVGYYFYSMIGWTTLSKEQVDEECGRVSANFERYNALGNNCHDFLQQLADEIVTTKAPDWDWFRRASLSLGGTYNYISKWPALTHQVISAAQHFERLKHYLGTTERQEVENFIVTLRDFIDAQLNQVFMTSLAALSVVTANNANNGNHDGGAGCGGGGC</sequence>
<dbReference type="Proteomes" id="UP000630445">
    <property type="component" value="Unassembled WGS sequence"/>
</dbReference>
<dbReference type="Gene3D" id="3.90.1720.30">
    <property type="entry name" value="PPPDE domains"/>
    <property type="match status" value="1"/>
</dbReference>
<keyword evidence="1" id="KW-0812">Transmembrane</keyword>
<evidence type="ECO:0000313" key="4">
    <source>
        <dbReference type="Proteomes" id="UP000630445"/>
    </source>
</evidence>
<dbReference type="InterPro" id="IPR042266">
    <property type="entry name" value="PPPDE_sf"/>
</dbReference>
<dbReference type="AlphaFoldDB" id="A0A8H6URY7"/>
<dbReference type="EMBL" id="JACBAF010002185">
    <property type="protein sequence ID" value="KAF7164637.1"/>
    <property type="molecule type" value="Genomic_DNA"/>
</dbReference>
<gene>
    <name evidence="2" type="ORF">CNMCM5793_001416</name>
    <name evidence="3" type="ORF">CNMCM6106_001089</name>
</gene>
<name>A0A8H6URY7_9EURO</name>
<feature type="transmembrane region" description="Helical" evidence="1">
    <location>
        <begin position="12"/>
        <end position="33"/>
    </location>
</feature>
<organism evidence="3 5">
    <name type="scientific">Aspergillus hiratsukae</name>
    <dbReference type="NCBI Taxonomy" id="1194566"/>
    <lineage>
        <taxon>Eukaryota</taxon>
        <taxon>Fungi</taxon>
        <taxon>Dikarya</taxon>
        <taxon>Ascomycota</taxon>
        <taxon>Pezizomycotina</taxon>
        <taxon>Eurotiomycetes</taxon>
        <taxon>Eurotiomycetidae</taxon>
        <taxon>Eurotiales</taxon>
        <taxon>Aspergillaceae</taxon>
        <taxon>Aspergillus</taxon>
        <taxon>Aspergillus subgen. Fumigati</taxon>
    </lineage>
</organism>
<dbReference type="Proteomes" id="UP000662466">
    <property type="component" value="Unassembled WGS sequence"/>
</dbReference>